<dbReference type="InterPro" id="IPR006879">
    <property type="entry name" value="YdjC-like"/>
</dbReference>
<evidence type="ECO:0000256" key="3">
    <source>
        <dbReference type="ARBA" id="ARBA00022801"/>
    </source>
</evidence>
<dbReference type="GO" id="GO:0005975">
    <property type="term" value="P:carbohydrate metabolic process"/>
    <property type="evidence" value="ECO:0007669"/>
    <property type="project" value="InterPro"/>
</dbReference>
<comment type="caution">
    <text evidence="6">The sequence shown here is derived from an EMBL/GenBank/DDBJ whole genome shotgun (WGS) entry which is preliminary data.</text>
</comment>
<comment type="cofactor">
    <cofactor evidence="1">
        <name>Mg(2+)</name>
        <dbReference type="ChEBI" id="CHEBI:18420"/>
    </cofactor>
</comment>
<dbReference type="GO" id="GO:0016787">
    <property type="term" value="F:hydrolase activity"/>
    <property type="evidence" value="ECO:0007669"/>
    <property type="project" value="UniProtKB-KW"/>
</dbReference>
<protein>
    <submittedName>
        <fullName evidence="6">Putative glycoside hydrolase/deacetylase ChbG (UPF0249 family)</fullName>
    </submittedName>
</protein>
<dbReference type="Gene3D" id="3.20.20.370">
    <property type="entry name" value="Glycoside hydrolase/deacetylase"/>
    <property type="match status" value="1"/>
</dbReference>
<dbReference type="GO" id="GO:0046872">
    <property type="term" value="F:metal ion binding"/>
    <property type="evidence" value="ECO:0007669"/>
    <property type="project" value="UniProtKB-KW"/>
</dbReference>
<dbReference type="RefSeq" id="WP_022937557.1">
    <property type="nucleotide sequence ID" value="NZ_CABKRQ010000003.1"/>
</dbReference>
<evidence type="ECO:0000256" key="1">
    <source>
        <dbReference type="ARBA" id="ARBA00001946"/>
    </source>
</evidence>
<dbReference type="PANTHER" id="PTHR31609">
    <property type="entry name" value="YDJC DEACETYLASE FAMILY MEMBER"/>
    <property type="match status" value="1"/>
</dbReference>
<keyword evidence="4" id="KW-0460">Magnesium</keyword>
<accession>A0A318KMX8</accession>
<keyword evidence="2" id="KW-0479">Metal-binding</keyword>
<evidence type="ECO:0000313" key="7">
    <source>
        <dbReference type="Proteomes" id="UP000247612"/>
    </source>
</evidence>
<dbReference type="Proteomes" id="UP000247612">
    <property type="component" value="Unassembled WGS sequence"/>
</dbReference>
<keyword evidence="3 6" id="KW-0378">Hydrolase</keyword>
<keyword evidence="5" id="KW-0119">Carbohydrate metabolism</keyword>
<dbReference type="Pfam" id="PF04794">
    <property type="entry name" value="YdjC"/>
    <property type="match status" value="1"/>
</dbReference>
<organism evidence="6 7">
    <name type="scientific">Dielma fastidiosa</name>
    <dbReference type="NCBI Taxonomy" id="1034346"/>
    <lineage>
        <taxon>Bacteria</taxon>
        <taxon>Bacillati</taxon>
        <taxon>Bacillota</taxon>
        <taxon>Erysipelotrichia</taxon>
        <taxon>Erysipelotrichales</taxon>
        <taxon>Erysipelotrichaceae</taxon>
        <taxon>Dielma</taxon>
    </lineage>
</organism>
<dbReference type="InterPro" id="IPR011330">
    <property type="entry name" value="Glyco_hydro/deAcase_b/a-brl"/>
</dbReference>
<gene>
    <name evidence="6" type="ORF">DES51_106188</name>
</gene>
<evidence type="ECO:0000313" key="6">
    <source>
        <dbReference type="EMBL" id="PXX79069.1"/>
    </source>
</evidence>
<reference evidence="6 7" key="1">
    <citation type="submission" date="2018-05" db="EMBL/GenBank/DDBJ databases">
        <title>Genomic Encyclopedia of Type Strains, Phase IV (KMG-IV): sequencing the most valuable type-strain genomes for metagenomic binning, comparative biology and taxonomic classification.</title>
        <authorList>
            <person name="Goeker M."/>
        </authorList>
    </citation>
    <scope>NUCLEOTIDE SEQUENCE [LARGE SCALE GENOMIC DNA]</scope>
    <source>
        <strain evidence="6 7">JC118</strain>
    </source>
</reference>
<proteinExistence type="predicted"/>
<dbReference type="STRING" id="1034346.GCA_000313565_01242"/>
<dbReference type="AlphaFoldDB" id="A0A318KMX8"/>
<dbReference type="EMBL" id="QJKH01000006">
    <property type="protein sequence ID" value="PXX79069.1"/>
    <property type="molecule type" value="Genomic_DNA"/>
</dbReference>
<evidence type="ECO:0000256" key="5">
    <source>
        <dbReference type="ARBA" id="ARBA00023277"/>
    </source>
</evidence>
<evidence type="ECO:0000256" key="4">
    <source>
        <dbReference type="ARBA" id="ARBA00022842"/>
    </source>
</evidence>
<dbReference type="PANTHER" id="PTHR31609:SF1">
    <property type="entry name" value="CARBOHYDRATE DEACETYLASE"/>
    <property type="match status" value="1"/>
</dbReference>
<dbReference type="SUPFAM" id="SSF88713">
    <property type="entry name" value="Glycoside hydrolase/deacetylase"/>
    <property type="match status" value="1"/>
</dbReference>
<name>A0A318KMX8_9FIRM</name>
<dbReference type="GO" id="GO:0019213">
    <property type="term" value="F:deacetylase activity"/>
    <property type="evidence" value="ECO:0007669"/>
    <property type="project" value="TreeGrafter"/>
</dbReference>
<keyword evidence="7" id="KW-1185">Reference proteome</keyword>
<evidence type="ECO:0000256" key="2">
    <source>
        <dbReference type="ARBA" id="ARBA00022723"/>
    </source>
</evidence>
<sequence>MKKKLIVVADDFGFSEAYNYGVMKAYKEGIVTVASLMSNMEAAPHAVKLAKEYPDLNLTQHTNFVSGYPVSDPHMIPSMVDENGKFYRSVQWAPTSPLDTKCQGHVVVSYEDAKTETLAQMARFKALTGHAPNHFEGHSAGTDAINKAFLEISENTGIHCMALLDKETDSLKPAHELVMANNEYMLALHRGMCVEDFINTEGFGLLASPYEINVMHFHPGYVDAYILDNSTLTIQRCRDLQVLCDSRLRSWLDDHNIELTDYNAVYK</sequence>